<feature type="region of interest" description="Disordered" evidence="1">
    <location>
        <begin position="221"/>
        <end position="264"/>
    </location>
</feature>
<feature type="region of interest" description="Disordered" evidence="1">
    <location>
        <begin position="46"/>
        <end position="159"/>
    </location>
</feature>
<dbReference type="AlphaFoldDB" id="A0A0C3EM69"/>
<protein>
    <submittedName>
        <fullName evidence="2">Uncharacterized protein</fullName>
    </submittedName>
</protein>
<reference evidence="3" key="2">
    <citation type="submission" date="2015-01" db="EMBL/GenBank/DDBJ databases">
        <title>Evolutionary Origins and Diversification of the Mycorrhizal Mutualists.</title>
        <authorList>
            <consortium name="DOE Joint Genome Institute"/>
            <consortium name="Mycorrhizal Genomics Consortium"/>
            <person name="Kohler A."/>
            <person name="Kuo A."/>
            <person name="Nagy L.G."/>
            <person name="Floudas D."/>
            <person name="Copeland A."/>
            <person name="Barry K.W."/>
            <person name="Cichocki N."/>
            <person name="Veneault-Fourrey C."/>
            <person name="LaButti K."/>
            <person name="Lindquist E.A."/>
            <person name="Lipzen A."/>
            <person name="Lundell T."/>
            <person name="Morin E."/>
            <person name="Murat C."/>
            <person name="Riley R."/>
            <person name="Ohm R."/>
            <person name="Sun H."/>
            <person name="Tunlid A."/>
            <person name="Henrissat B."/>
            <person name="Grigoriev I.V."/>
            <person name="Hibbett D.S."/>
            <person name="Martin F."/>
        </authorList>
    </citation>
    <scope>NUCLEOTIDE SEQUENCE [LARGE SCALE GENOMIC DNA]</scope>
    <source>
        <strain evidence="3">Foug A</strain>
    </source>
</reference>
<dbReference type="OrthoDB" id="2684275at2759"/>
<reference evidence="2 3" key="1">
    <citation type="submission" date="2014-04" db="EMBL/GenBank/DDBJ databases">
        <authorList>
            <consortium name="DOE Joint Genome Institute"/>
            <person name="Kuo A."/>
            <person name="Kohler A."/>
            <person name="Nagy L.G."/>
            <person name="Floudas D."/>
            <person name="Copeland A."/>
            <person name="Barry K.W."/>
            <person name="Cichocki N."/>
            <person name="Veneault-Fourrey C."/>
            <person name="LaButti K."/>
            <person name="Lindquist E.A."/>
            <person name="Lipzen A."/>
            <person name="Lundell T."/>
            <person name="Morin E."/>
            <person name="Murat C."/>
            <person name="Sun H."/>
            <person name="Tunlid A."/>
            <person name="Henrissat B."/>
            <person name="Grigoriev I.V."/>
            <person name="Hibbett D.S."/>
            <person name="Martin F."/>
            <person name="Nordberg H.P."/>
            <person name="Cantor M.N."/>
            <person name="Hua S.X."/>
        </authorList>
    </citation>
    <scope>NUCLEOTIDE SEQUENCE [LARGE SCALE GENOMIC DNA]</scope>
    <source>
        <strain evidence="2 3">Foug A</strain>
    </source>
</reference>
<proteinExistence type="predicted"/>
<keyword evidence="3" id="KW-1185">Reference proteome</keyword>
<feature type="compositionally biased region" description="Polar residues" evidence="1">
    <location>
        <begin position="240"/>
        <end position="255"/>
    </location>
</feature>
<organism evidence="2 3">
    <name type="scientific">Scleroderma citrinum Foug A</name>
    <dbReference type="NCBI Taxonomy" id="1036808"/>
    <lineage>
        <taxon>Eukaryota</taxon>
        <taxon>Fungi</taxon>
        <taxon>Dikarya</taxon>
        <taxon>Basidiomycota</taxon>
        <taxon>Agaricomycotina</taxon>
        <taxon>Agaricomycetes</taxon>
        <taxon>Agaricomycetidae</taxon>
        <taxon>Boletales</taxon>
        <taxon>Sclerodermatineae</taxon>
        <taxon>Sclerodermataceae</taxon>
        <taxon>Scleroderma</taxon>
    </lineage>
</organism>
<feature type="compositionally biased region" description="Polar residues" evidence="1">
    <location>
        <begin position="119"/>
        <end position="137"/>
    </location>
</feature>
<accession>A0A0C3EM69</accession>
<dbReference type="EMBL" id="KN822007">
    <property type="protein sequence ID" value="KIM69016.1"/>
    <property type="molecule type" value="Genomic_DNA"/>
</dbReference>
<evidence type="ECO:0000313" key="3">
    <source>
        <dbReference type="Proteomes" id="UP000053989"/>
    </source>
</evidence>
<sequence>MVQAEKAVKAAMNAKKVAEIQAGIQRAAAVEDTLLRKATWLNEEPLSQDVVNTAQDPGNEDGTMPLQDGVSTPSGSEFEPEEDMKSEQNEESLDDRRPDCGSEANTKRGLKATLKATRDTITQARSSGSHIPTTASSGRKRACKGTLDGPDLTLKRPNLGVGTTKPALFNHATSGLRADFQQSKTKASKSTQDFSIAPGAGVGFKALPSAGLTYHSTPILPAPSTSGSLPSDEDDHFELSSGTSTTPTNNISTGIKGQLSKRMAGTPTAQVIPNAPQQLLQHSAVIANAVMTSNKACPPPSNNDLPAGACYFYTAYFVPVLQKYVGSFDNPWVTDGLVGPIQTIWNGIMKGWPHTISDETDVIYCLSIQRLYEWRTIIGKAALEALEAHWASDAKYNDPEARKEYVEFVLGPGLPFLYGHVEHQDRDNAIQMSGSFLSPLILQTFASHLSCLASIETNPDLYTGFSSDVPCGVLVLAVTAVW</sequence>
<dbReference type="InParanoid" id="A0A0C3EM69"/>
<gene>
    <name evidence="2" type="ORF">SCLCIDRAFT_19693</name>
</gene>
<evidence type="ECO:0000313" key="2">
    <source>
        <dbReference type="EMBL" id="KIM69016.1"/>
    </source>
</evidence>
<feature type="compositionally biased region" description="Basic and acidic residues" evidence="1">
    <location>
        <begin position="83"/>
        <end position="100"/>
    </location>
</feature>
<evidence type="ECO:0000256" key="1">
    <source>
        <dbReference type="SAM" id="MobiDB-lite"/>
    </source>
</evidence>
<dbReference type="HOGENOM" id="CLU_596058_0_0_1"/>
<dbReference type="Proteomes" id="UP000053989">
    <property type="component" value="Unassembled WGS sequence"/>
</dbReference>
<name>A0A0C3EM69_9AGAM</name>